<organism evidence="1 2">
    <name type="scientific">Ancylostoma ceylanicum</name>
    <dbReference type="NCBI Taxonomy" id="53326"/>
    <lineage>
        <taxon>Eukaryota</taxon>
        <taxon>Metazoa</taxon>
        <taxon>Ecdysozoa</taxon>
        <taxon>Nematoda</taxon>
        <taxon>Chromadorea</taxon>
        <taxon>Rhabditida</taxon>
        <taxon>Rhabditina</taxon>
        <taxon>Rhabditomorpha</taxon>
        <taxon>Strongyloidea</taxon>
        <taxon>Ancylostomatidae</taxon>
        <taxon>Ancylostomatinae</taxon>
        <taxon>Ancylostoma</taxon>
    </lineage>
</organism>
<dbReference type="Proteomes" id="UP000024635">
    <property type="component" value="Unassembled WGS sequence"/>
</dbReference>
<sequence length="132" mass="14904">MGPGCPILAQRNNHLRMLQTLGREVNMMNDPAPELGRRKRADWGAYKSIEDEVKKTENTRFRADLFNTTVLPALTYTSEAWALRKQDENAVSFIERSIERVMLGLTRLTQVRAGIRSSTLSAAVLQQICLGK</sequence>
<accession>A0A016SY14</accession>
<evidence type="ECO:0000313" key="2">
    <source>
        <dbReference type="Proteomes" id="UP000024635"/>
    </source>
</evidence>
<proteinExistence type="predicted"/>
<dbReference type="EMBL" id="JARK01001498">
    <property type="protein sequence ID" value="EYB95276.1"/>
    <property type="molecule type" value="Genomic_DNA"/>
</dbReference>
<protein>
    <submittedName>
        <fullName evidence="1">Uncharacterized protein</fullName>
    </submittedName>
</protein>
<keyword evidence="2" id="KW-1185">Reference proteome</keyword>
<name>A0A016SY14_9BILA</name>
<comment type="caution">
    <text evidence="1">The sequence shown here is derived from an EMBL/GenBank/DDBJ whole genome shotgun (WGS) entry which is preliminary data.</text>
</comment>
<reference evidence="2" key="1">
    <citation type="journal article" date="2015" name="Nat. Genet.">
        <title>The genome and transcriptome of the zoonotic hookworm Ancylostoma ceylanicum identify infection-specific gene families.</title>
        <authorList>
            <person name="Schwarz E.M."/>
            <person name="Hu Y."/>
            <person name="Antoshechkin I."/>
            <person name="Miller M.M."/>
            <person name="Sternberg P.W."/>
            <person name="Aroian R.V."/>
        </authorList>
    </citation>
    <scope>NUCLEOTIDE SEQUENCE</scope>
    <source>
        <strain evidence="2">HY135</strain>
    </source>
</reference>
<dbReference type="AlphaFoldDB" id="A0A016SY14"/>
<gene>
    <name evidence="1" type="primary">Acey_s0162.g3440</name>
    <name evidence="1" type="ORF">Y032_0162g3440</name>
</gene>
<evidence type="ECO:0000313" key="1">
    <source>
        <dbReference type="EMBL" id="EYB95276.1"/>
    </source>
</evidence>